<evidence type="ECO:0000313" key="3">
    <source>
        <dbReference type="Proteomes" id="UP001589627"/>
    </source>
</evidence>
<dbReference type="EMBL" id="JBHLZP010000109">
    <property type="protein sequence ID" value="MFB9833865.1"/>
    <property type="molecule type" value="Genomic_DNA"/>
</dbReference>
<proteinExistence type="predicted"/>
<feature type="compositionally biased region" description="Low complexity" evidence="1">
    <location>
        <begin position="44"/>
        <end position="55"/>
    </location>
</feature>
<gene>
    <name evidence="2" type="ORF">ACFFNX_16890</name>
</gene>
<keyword evidence="3" id="KW-1185">Reference proteome</keyword>
<sequence>MRTRAAQAAAVAVVTVTAVTGCHGGGRSGAAPTTASPHDGLGGSPSATPTSASPGYTARQLANALIEPPAGATATVRTSGPLTTVLKKLSAGAPPVTDELPCTRVGPLDIKDIGSKPSAFVSFPQVGRSPSELLTAVPGQPAEQAITQPVPRACRTIETRVGRVPVTVKMVSDEPLDIGDGGRIIQTDQVTGGTRLHSWQVLFTGPGYLAAIELVGPKVTRADAESLARQAYRKAHATLR</sequence>
<name>A0ABV5YFQ2_9ACTN</name>
<protein>
    <recommendedName>
        <fullName evidence="4">DUF5642 domain-containing protein</fullName>
    </recommendedName>
</protein>
<comment type="caution">
    <text evidence="2">The sequence shown here is derived from an EMBL/GenBank/DDBJ whole genome shotgun (WGS) entry which is preliminary data.</text>
</comment>
<dbReference type="RefSeq" id="WP_378202353.1">
    <property type="nucleotide sequence ID" value="NZ_JBHLZP010000109.1"/>
</dbReference>
<evidence type="ECO:0000256" key="1">
    <source>
        <dbReference type="SAM" id="MobiDB-lite"/>
    </source>
</evidence>
<accession>A0ABV5YFQ2</accession>
<evidence type="ECO:0000313" key="2">
    <source>
        <dbReference type="EMBL" id="MFB9833865.1"/>
    </source>
</evidence>
<dbReference type="PROSITE" id="PS51257">
    <property type="entry name" value="PROKAR_LIPOPROTEIN"/>
    <property type="match status" value="1"/>
</dbReference>
<dbReference type="Proteomes" id="UP001589627">
    <property type="component" value="Unassembled WGS sequence"/>
</dbReference>
<feature type="region of interest" description="Disordered" evidence="1">
    <location>
        <begin position="22"/>
        <end position="55"/>
    </location>
</feature>
<evidence type="ECO:0008006" key="4">
    <source>
        <dbReference type="Google" id="ProtNLM"/>
    </source>
</evidence>
<organism evidence="2 3">
    <name type="scientific">Actinoallomurus acaciae</name>
    <dbReference type="NCBI Taxonomy" id="502577"/>
    <lineage>
        <taxon>Bacteria</taxon>
        <taxon>Bacillati</taxon>
        <taxon>Actinomycetota</taxon>
        <taxon>Actinomycetes</taxon>
        <taxon>Streptosporangiales</taxon>
        <taxon>Thermomonosporaceae</taxon>
        <taxon>Actinoallomurus</taxon>
    </lineage>
</organism>
<reference evidence="2 3" key="1">
    <citation type="submission" date="2024-09" db="EMBL/GenBank/DDBJ databases">
        <authorList>
            <person name="Sun Q."/>
            <person name="Mori K."/>
        </authorList>
    </citation>
    <scope>NUCLEOTIDE SEQUENCE [LARGE SCALE GENOMIC DNA]</scope>
    <source>
        <strain evidence="2 3">TBRC 0563</strain>
    </source>
</reference>